<evidence type="ECO:0000256" key="6">
    <source>
        <dbReference type="ARBA" id="ARBA00023180"/>
    </source>
</evidence>
<dbReference type="PANTHER" id="PTHR24250">
    <property type="entry name" value="CHYMOTRYPSIN-RELATED"/>
    <property type="match status" value="1"/>
</dbReference>
<keyword evidence="2 8" id="KW-0732">Signal</keyword>
<dbReference type="InterPro" id="IPR001254">
    <property type="entry name" value="Trypsin_dom"/>
</dbReference>
<keyword evidence="6" id="KW-0325">Glycoprotein</keyword>
<dbReference type="GO" id="GO:0004252">
    <property type="term" value="F:serine-type endopeptidase activity"/>
    <property type="evidence" value="ECO:0007669"/>
    <property type="project" value="InterPro"/>
</dbReference>
<dbReference type="InterPro" id="IPR009003">
    <property type="entry name" value="Peptidase_S1_PA"/>
</dbReference>
<evidence type="ECO:0000256" key="1">
    <source>
        <dbReference type="ARBA" id="ARBA00022723"/>
    </source>
</evidence>
<evidence type="ECO:0000313" key="10">
    <source>
        <dbReference type="EMBL" id="KAI8037434.1"/>
    </source>
</evidence>
<dbReference type="GO" id="GO:0046872">
    <property type="term" value="F:metal ion binding"/>
    <property type="evidence" value="ECO:0007669"/>
    <property type="project" value="UniProtKB-KW"/>
</dbReference>
<proteinExistence type="inferred from homology"/>
<keyword evidence="11" id="KW-1185">Reference proteome</keyword>
<name>A0A9P9YI49_9MUSC</name>
<feature type="domain" description="Peptidase S1" evidence="9">
    <location>
        <begin position="36"/>
        <end position="148"/>
    </location>
</feature>
<dbReference type="PROSITE" id="PS00134">
    <property type="entry name" value="TRYPSIN_HIS"/>
    <property type="match status" value="1"/>
</dbReference>
<dbReference type="Proteomes" id="UP001059596">
    <property type="component" value="Unassembled WGS sequence"/>
</dbReference>
<protein>
    <recommendedName>
        <fullName evidence="9">Peptidase S1 domain-containing protein</fullName>
    </recommendedName>
</protein>
<feature type="non-terminal residue" evidence="10">
    <location>
        <position position="1"/>
    </location>
</feature>
<comment type="similarity">
    <text evidence="7">Belongs to the peptidase S1 family. CLIP subfamily.</text>
</comment>
<dbReference type="AlphaFoldDB" id="A0A9P9YI49"/>
<feature type="signal peptide" evidence="8">
    <location>
        <begin position="1"/>
        <end position="19"/>
    </location>
</feature>
<dbReference type="PRINTS" id="PR00722">
    <property type="entry name" value="CHYMOTRYPSIN"/>
</dbReference>
<evidence type="ECO:0000256" key="4">
    <source>
        <dbReference type="ARBA" id="ARBA00023145"/>
    </source>
</evidence>
<dbReference type="InterPro" id="IPR001314">
    <property type="entry name" value="Peptidase_S1A"/>
</dbReference>
<comment type="caution">
    <text evidence="10">The sequence shown here is derived from an EMBL/GenBank/DDBJ whole genome shotgun (WGS) entry which is preliminary data.</text>
</comment>
<dbReference type="EMBL" id="JAMKOV010000012">
    <property type="protein sequence ID" value="KAI8037434.1"/>
    <property type="molecule type" value="Genomic_DNA"/>
</dbReference>
<dbReference type="GO" id="GO:0006508">
    <property type="term" value="P:proteolysis"/>
    <property type="evidence" value="ECO:0007669"/>
    <property type="project" value="InterPro"/>
</dbReference>
<dbReference type="InterPro" id="IPR043504">
    <property type="entry name" value="Peptidase_S1_PA_chymotrypsin"/>
</dbReference>
<organism evidence="10 11">
    <name type="scientific">Drosophila gunungcola</name>
    <name type="common">fruit fly</name>
    <dbReference type="NCBI Taxonomy" id="103775"/>
    <lineage>
        <taxon>Eukaryota</taxon>
        <taxon>Metazoa</taxon>
        <taxon>Ecdysozoa</taxon>
        <taxon>Arthropoda</taxon>
        <taxon>Hexapoda</taxon>
        <taxon>Insecta</taxon>
        <taxon>Pterygota</taxon>
        <taxon>Neoptera</taxon>
        <taxon>Endopterygota</taxon>
        <taxon>Diptera</taxon>
        <taxon>Brachycera</taxon>
        <taxon>Muscomorpha</taxon>
        <taxon>Ephydroidea</taxon>
        <taxon>Drosophilidae</taxon>
        <taxon>Drosophila</taxon>
        <taxon>Sophophora</taxon>
    </lineage>
</organism>
<dbReference type="SUPFAM" id="SSF50494">
    <property type="entry name" value="Trypsin-like serine proteases"/>
    <property type="match status" value="1"/>
</dbReference>
<sequence>MQTYLACIFLITCFPCYLGTSLFLDNRCGYLNVGKVVNGQNANQEYAAWMAAIRNETDFFCGGTLIHNLFVLTAAHCTHKRKKLFVSLGAYNKSDPLLEYNVTTAIVHRLWSIHKYQHDICLLKLSRRVEYNLRVLPICIIVDKNRSL</sequence>
<feature type="chain" id="PRO_5040432712" description="Peptidase S1 domain-containing protein" evidence="8">
    <location>
        <begin position="20"/>
        <end position="148"/>
    </location>
</feature>
<dbReference type="Pfam" id="PF00089">
    <property type="entry name" value="Trypsin"/>
    <property type="match status" value="1"/>
</dbReference>
<gene>
    <name evidence="10" type="ORF">M5D96_009571</name>
</gene>
<evidence type="ECO:0000259" key="9">
    <source>
        <dbReference type="PROSITE" id="PS50240"/>
    </source>
</evidence>
<keyword evidence="5" id="KW-1015">Disulfide bond</keyword>
<keyword evidence="4" id="KW-0865">Zymogen</keyword>
<evidence type="ECO:0000256" key="2">
    <source>
        <dbReference type="ARBA" id="ARBA00022729"/>
    </source>
</evidence>
<keyword evidence="3" id="KW-0106">Calcium</keyword>
<dbReference type="FunFam" id="2.40.10.10:FF:000028">
    <property type="entry name" value="Serine protease easter"/>
    <property type="match status" value="1"/>
</dbReference>
<evidence type="ECO:0000313" key="11">
    <source>
        <dbReference type="Proteomes" id="UP001059596"/>
    </source>
</evidence>
<evidence type="ECO:0000256" key="7">
    <source>
        <dbReference type="ARBA" id="ARBA00024195"/>
    </source>
</evidence>
<dbReference type="PANTHER" id="PTHR24250:SF64">
    <property type="entry name" value="PEPTIDASE S1 DOMAIN-CONTAINING PROTEIN"/>
    <property type="match status" value="1"/>
</dbReference>
<dbReference type="PROSITE" id="PS50240">
    <property type="entry name" value="TRYPSIN_DOM"/>
    <property type="match status" value="1"/>
</dbReference>
<dbReference type="InterPro" id="IPR018114">
    <property type="entry name" value="TRYPSIN_HIS"/>
</dbReference>
<evidence type="ECO:0000256" key="8">
    <source>
        <dbReference type="SAM" id="SignalP"/>
    </source>
</evidence>
<accession>A0A9P9YI49</accession>
<evidence type="ECO:0000256" key="5">
    <source>
        <dbReference type="ARBA" id="ARBA00023157"/>
    </source>
</evidence>
<evidence type="ECO:0000256" key="3">
    <source>
        <dbReference type="ARBA" id="ARBA00022837"/>
    </source>
</evidence>
<reference evidence="10" key="1">
    <citation type="journal article" date="2023" name="Genome Biol. Evol.">
        <title>Long-read-based Genome Assembly of Drosophila gunungcola Reveals Fewer Chemosensory Genes in Flower-breeding Species.</title>
        <authorList>
            <person name="Negi A."/>
            <person name="Liao B.Y."/>
            <person name="Yeh S.D."/>
        </authorList>
    </citation>
    <scope>NUCLEOTIDE SEQUENCE</scope>
    <source>
        <strain evidence="10">Sukarami</strain>
    </source>
</reference>
<keyword evidence="1" id="KW-0479">Metal-binding</keyword>
<dbReference type="Gene3D" id="2.40.10.10">
    <property type="entry name" value="Trypsin-like serine proteases"/>
    <property type="match status" value="1"/>
</dbReference>